<dbReference type="PROSITE" id="PS50102">
    <property type="entry name" value="RRM"/>
    <property type="match status" value="1"/>
</dbReference>
<dbReference type="Proteomes" id="UP000826656">
    <property type="component" value="Unassembled WGS sequence"/>
</dbReference>
<proteinExistence type="inferred from homology"/>
<dbReference type="InterPro" id="IPR035979">
    <property type="entry name" value="RBD_domain_sf"/>
</dbReference>
<dbReference type="PANTHER" id="PTHR12311:SF7">
    <property type="entry name" value="ACTIVATOR OF BASAL TRANSCRIPTION 1"/>
    <property type="match status" value="1"/>
</dbReference>
<evidence type="ECO:0000256" key="5">
    <source>
        <dbReference type="PROSITE-ProRule" id="PRU00176"/>
    </source>
</evidence>
<dbReference type="InterPro" id="IPR000504">
    <property type="entry name" value="RRM_dom"/>
</dbReference>
<evidence type="ECO:0000313" key="8">
    <source>
        <dbReference type="Proteomes" id="UP000826656"/>
    </source>
</evidence>
<organism evidence="7 8">
    <name type="scientific">Solanum tuberosum</name>
    <name type="common">Potato</name>
    <dbReference type="NCBI Taxonomy" id="4113"/>
    <lineage>
        <taxon>Eukaryota</taxon>
        <taxon>Viridiplantae</taxon>
        <taxon>Streptophyta</taxon>
        <taxon>Embryophyta</taxon>
        <taxon>Tracheophyta</taxon>
        <taxon>Spermatophyta</taxon>
        <taxon>Magnoliopsida</taxon>
        <taxon>eudicotyledons</taxon>
        <taxon>Gunneridae</taxon>
        <taxon>Pentapetalae</taxon>
        <taxon>asterids</taxon>
        <taxon>lamiids</taxon>
        <taxon>Solanales</taxon>
        <taxon>Solanaceae</taxon>
        <taxon>Solanoideae</taxon>
        <taxon>Solaneae</taxon>
        <taxon>Solanum</taxon>
    </lineage>
</organism>
<evidence type="ECO:0000256" key="1">
    <source>
        <dbReference type="ARBA" id="ARBA00004604"/>
    </source>
</evidence>
<comment type="subcellular location">
    <subcellularLocation>
        <location evidence="1">Nucleus</location>
        <location evidence="1">Nucleolus</location>
    </subcellularLocation>
</comment>
<dbReference type="Pfam" id="PF00076">
    <property type="entry name" value="RRM_1"/>
    <property type="match status" value="1"/>
</dbReference>
<name>A0ABQ7WJ77_SOLTU</name>
<accession>A0ABQ7WJ77</accession>
<dbReference type="SUPFAM" id="SSF54928">
    <property type="entry name" value="RNA-binding domain, RBD"/>
    <property type="match status" value="1"/>
</dbReference>
<dbReference type="InterPro" id="IPR012677">
    <property type="entry name" value="Nucleotide-bd_a/b_plait_sf"/>
</dbReference>
<dbReference type="Gene3D" id="3.30.70.330">
    <property type="match status" value="1"/>
</dbReference>
<dbReference type="SMART" id="SM00360">
    <property type="entry name" value="RRM"/>
    <property type="match status" value="1"/>
</dbReference>
<protein>
    <recommendedName>
        <fullName evidence="6">RRM domain-containing protein</fullName>
    </recommendedName>
</protein>
<dbReference type="CDD" id="cd12263">
    <property type="entry name" value="RRM_ABT1_like"/>
    <property type="match status" value="1"/>
</dbReference>
<sequence length="372" mass="41488">MNLNSVKVPKMSGGGATSALIKFGVIVGLSVYGVANSLYNVEGGHRAIVFNRIGGVKNKVIRQFPQKKLVAAQAGKLKPSLSKDGLAGVSSISPIPCSGERALTDKFHYSTSFTCYATGFLLFVRWVRKDLEIEDTSPPRREDETKTQVGKVKKKKKVKAEKHGVCHVSRVPPRMDHVKLRQVLSQFGEIQRIYLVPEAAAAQMNRKRAGGFRGQAFSEGWVEFTKKSVAKRVANMLNGQQMGGRKRSSFYYDIWNVKYLSKIKWDDVTDEIAQRHAVREQKLALELSAAKRERDFYLTQVDKSRALSSIEERMKKKQKVQQESGVISDFPSDQFAPKVIRQFPQKKPVADQAGKLKPSLSKDVLAGVFGGQ</sequence>
<evidence type="ECO:0000256" key="3">
    <source>
        <dbReference type="ARBA" id="ARBA00022884"/>
    </source>
</evidence>
<dbReference type="PANTHER" id="PTHR12311">
    <property type="entry name" value="ACTIVATOR OF BASAL TRANSCRIPTION 1"/>
    <property type="match status" value="1"/>
</dbReference>
<feature type="domain" description="RRM" evidence="6">
    <location>
        <begin position="164"/>
        <end position="246"/>
    </location>
</feature>
<evidence type="ECO:0000313" key="7">
    <source>
        <dbReference type="EMBL" id="KAH0780060.1"/>
    </source>
</evidence>
<keyword evidence="4" id="KW-0539">Nucleus</keyword>
<dbReference type="InterPro" id="IPR034353">
    <property type="entry name" value="ABT1/ESF2_RRM"/>
</dbReference>
<comment type="similarity">
    <text evidence="2">Belongs to the ESF2/ABP1 family.</text>
</comment>
<reference evidence="7 8" key="1">
    <citation type="journal article" date="2021" name="bioRxiv">
        <title>Chromosome-scale and haplotype-resolved genome assembly of a tetraploid potato cultivar.</title>
        <authorList>
            <person name="Sun H."/>
            <person name="Jiao W.-B."/>
            <person name="Krause K."/>
            <person name="Campoy J.A."/>
            <person name="Goel M."/>
            <person name="Folz-Donahue K."/>
            <person name="Kukat C."/>
            <person name="Huettel B."/>
            <person name="Schneeberger K."/>
        </authorList>
    </citation>
    <scope>NUCLEOTIDE SEQUENCE [LARGE SCALE GENOMIC DNA]</scope>
    <source>
        <strain evidence="7">SolTubOtavaFocal</strain>
        <tissue evidence="7">Leaves</tissue>
    </source>
</reference>
<evidence type="ECO:0000259" key="6">
    <source>
        <dbReference type="PROSITE" id="PS50102"/>
    </source>
</evidence>
<dbReference type="InterPro" id="IPR039119">
    <property type="entry name" value="ABT1/Esf2"/>
</dbReference>
<comment type="caution">
    <text evidence="7">The sequence shown here is derived from an EMBL/GenBank/DDBJ whole genome shotgun (WGS) entry which is preliminary data.</text>
</comment>
<evidence type="ECO:0000256" key="2">
    <source>
        <dbReference type="ARBA" id="ARBA00005819"/>
    </source>
</evidence>
<keyword evidence="8" id="KW-1185">Reference proteome</keyword>
<dbReference type="EMBL" id="JAIVGD010000002">
    <property type="protein sequence ID" value="KAH0780060.1"/>
    <property type="molecule type" value="Genomic_DNA"/>
</dbReference>
<gene>
    <name evidence="7" type="ORF">KY290_006487</name>
</gene>
<evidence type="ECO:0000256" key="4">
    <source>
        <dbReference type="ARBA" id="ARBA00023242"/>
    </source>
</evidence>
<keyword evidence="3 5" id="KW-0694">RNA-binding</keyword>